<keyword evidence="3" id="KW-1185">Reference proteome</keyword>
<accession>A0AAW0ZCF3</accession>
<organism evidence="2 3">
    <name type="scientific">Tetragonisca angustula</name>
    <dbReference type="NCBI Taxonomy" id="166442"/>
    <lineage>
        <taxon>Eukaryota</taxon>
        <taxon>Metazoa</taxon>
        <taxon>Ecdysozoa</taxon>
        <taxon>Arthropoda</taxon>
        <taxon>Hexapoda</taxon>
        <taxon>Insecta</taxon>
        <taxon>Pterygota</taxon>
        <taxon>Neoptera</taxon>
        <taxon>Endopterygota</taxon>
        <taxon>Hymenoptera</taxon>
        <taxon>Apocrita</taxon>
        <taxon>Aculeata</taxon>
        <taxon>Apoidea</taxon>
        <taxon>Anthophila</taxon>
        <taxon>Apidae</taxon>
        <taxon>Tetragonisca</taxon>
    </lineage>
</organism>
<dbReference type="EMBL" id="JAWNGG020000270">
    <property type="protein sequence ID" value="KAK9295320.1"/>
    <property type="molecule type" value="Genomic_DNA"/>
</dbReference>
<reference evidence="2 3" key="1">
    <citation type="submission" date="2024-05" db="EMBL/GenBank/DDBJ databases">
        <title>The nuclear and mitochondrial genome assemblies of Tetragonisca angustula (Apidae: Meliponini), a tiny yet remarkable pollinator in the Neotropics.</title>
        <authorList>
            <person name="Ferrari R."/>
            <person name="Ricardo P.C."/>
            <person name="Dias F.C."/>
            <person name="Araujo N.S."/>
            <person name="Soares D.O."/>
            <person name="Zhou Q.-S."/>
            <person name="Zhu C.-D."/>
            <person name="Coutinho L."/>
            <person name="Airas M.C."/>
            <person name="Batista T.M."/>
        </authorList>
    </citation>
    <scope>NUCLEOTIDE SEQUENCE [LARGE SCALE GENOMIC DNA]</scope>
    <source>
        <strain evidence="2">ASF017062</strain>
        <tissue evidence="2">Abdomen</tissue>
    </source>
</reference>
<evidence type="ECO:0000313" key="2">
    <source>
        <dbReference type="EMBL" id="KAK9295320.1"/>
    </source>
</evidence>
<comment type="caution">
    <text evidence="2">The sequence shown here is derived from an EMBL/GenBank/DDBJ whole genome shotgun (WGS) entry which is preliminary data.</text>
</comment>
<proteinExistence type="predicted"/>
<dbReference type="AlphaFoldDB" id="A0AAW0ZCF3"/>
<name>A0AAW0ZCF3_9HYME</name>
<keyword evidence="1" id="KW-1133">Transmembrane helix</keyword>
<keyword evidence="1" id="KW-0812">Transmembrane</keyword>
<evidence type="ECO:0000256" key="1">
    <source>
        <dbReference type="SAM" id="Phobius"/>
    </source>
</evidence>
<protein>
    <submittedName>
        <fullName evidence="2">Uncharacterized protein</fullName>
    </submittedName>
</protein>
<keyword evidence="1" id="KW-0472">Membrane</keyword>
<sequence length="112" mass="13526">MAASDMADNRWRRHPRGRKYLGLTLDDRWNFEEHFSQSGKCDRPARPPSVQHRRWKKRVRCLYVNMVIFYGVPIWVLRTHGKPKFNHVGFSNGWSLERAYRTISYEARMRQC</sequence>
<gene>
    <name evidence="2" type="ORF">QLX08_010323</name>
</gene>
<feature type="transmembrane region" description="Helical" evidence="1">
    <location>
        <begin position="61"/>
        <end position="77"/>
    </location>
</feature>
<dbReference type="Proteomes" id="UP001432146">
    <property type="component" value="Unassembled WGS sequence"/>
</dbReference>
<evidence type="ECO:0000313" key="3">
    <source>
        <dbReference type="Proteomes" id="UP001432146"/>
    </source>
</evidence>